<dbReference type="InterPro" id="IPR000792">
    <property type="entry name" value="Tscrpt_reg_LuxR_C"/>
</dbReference>
<evidence type="ECO:0000259" key="1">
    <source>
        <dbReference type="PROSITE" id="PS50043"/>
    </source>
</evidence>
<dbReference type="InterPro" id="IPR036388">
    <property type="entry name" value="WH-like_DNA-bd_sf"/>
</dbReference>
<feature type="domain" description="HTH luxR-type" evidence="1">
    <location>
        <begin position="295"/>
        <end position="360"/>
    </location>
</feature>
<dbReference type="SUPFAM" id="SSF46894">
    <property type="entry name" value="C-terminal effector domain of the bipartite response regulators"/>
    <property type="match status" value="1"/>
</dbReference>
<dbReference type="SMART" id="SM00421">
    <property type="entry name" value="HTH_LUXR"/>
    <property type="match status" value="1"/>
</dbReference>
<organism evidence="2 3">
    <name type="scientific">Rhizobium rhizophilum</name>
    <dbReference type="NCBI Taxonomy" id="1850373"/>
    <lineage>
        <taxon>Bacteria</taxon>
        <taxon>Pseudomonadati</taxon>
        <taxon>Pseudomonadota</taxon>
        <taxon>Alphaproteobacteria</taxon>
        <taxon>Hyphomicrobiales</taxon>
        <taxon>Rhizobiaceae</taxon>
        <taxon>Rhizobium/Agrobacterium group</taxon>
        <taxon>Rhizobium</taxon>
    </lineage>
</organism>
<gene>
    <name evidence="2" type="ORF">E9677_24915</name>
</gene>
<dbReference type="InterPro" id="IPR016032">
    <property type="entry name" value="Sig_transdc_resp-reg_C-effctor"/>
</dbReference>
<dbReference type="Gene3D" id="1.10.10.10">
    <property type="entry name" value="Winged helix-like DNA-binding domain superfamily/Winged helix DNA-binding domain"/>
    <property type="match status" value="1"/>
</dbReference>
<dbReference type="Pfam" id="PF00196">
    <property type="entry name" value="GerE"/>
    <property type="match status" value="1"/>
</dbReference>
<name>A0ABY2QNB0_9HYPH</name>
<accession>A0ABY2QNB0</accession>
<keyword evidence="3" id="KW-1185">Reference proteome</keyword>
<dbReference type="PROSITE" id="PS50043">
    <property type="entry name" value="HTH_LUXR_2"/>
    <property type="match status" value="1"/>
</dbReference>
<sequence length="364" mass="39072">MDEREEALRDRIYEAAMIPEMWPANCDMISGEVGAYSMALMSISTEGNFRAVSSPHIAEPLAVFLQTDLPSQNIRVQRQMETGAGSFLRDVDLMTAGEIDADPIYEAFLRPRGLGWTAGAVFQEPSGTTLIFDLLRKHELGAFTSAELTKLNRLKADLARASFIATRLRFQEAKTITGTMAALGLPAAVLGEGGKCVAINGELEALAPRIRTGRGDILQFQNAEANKLFQTSLQQLKAARTPEVLSLPLAAGEHTLPLVIHLVPVRRNARDIFSSAAIVMIVTTVGGSGSPSLSVVSGLFDLTRAEARLALELASGRSAEEAAKALSVSVNTVKTHTKAIFRKTGVKRQSELTALLSGLALPAF</sequence>
<reference evidence="2 3" key="1">
    <citation type="submission" date="2019-04" db="EMBL/GenBank/DDBJ databases">
        <title>Genome sequence of strain 7209-2.</title>
        <authorList>
            <person name="Gao J."/>
            <person name="Sun J."/>
        </authorList>
    </citation>
    <scope>NUCLEOTIDE SEQUENCE [LARGE SCALE GENOMIC DNA]</scope>
    <source>
        <strain evidence="2 3">7209-2</strain>
    </source>
</reference>
<comment type="caution">
    <text evidence="2">The sequence shown here is derived from an EMBL/GenBank/DDBJ whole genome shotgun (WGS) entry which is preliminary data.</text>
</comment>
<proteinExistence type="predicted"/>
<dbReference type="Proteomes" id="UP000309667">
    <property type="component" value="Unassembled WGS sequence"/>
</dbReference>
<dbReference type="EMBL" id="STGT01000011">
    <property type="protein sequence ID" value="THV09803.1"/>
    <property type="molecule type" value="Genomic_DNA"/>
</dbReference>
<dbReference type="RefSeq" id="WP_136560770.1">
    <property type="nucleotide sequence ID" value="NZ_STGT01000011.1"/>
</dbReference>
<evidence type="ECO:0000313" key="3">
    <source>
        <dbReference type="Proteomes" id="UP000309667"/>
    </source>
</evidence>
<evidence type="ECO:0000313" key="2">
    <source>
        <dbReference type="EMBL" id="THV09803.1"/>
    </source>
</evidence>
<protein>
    <submittedName>
        <fullName evidence="2">Helix-turn-helix transcriptional regulator</fullName>
    </submittedName>
</protein>
<dbReference type="PRINTS" id="PR00038">
    <property type="entry name" value="HTHLUXR"/>
</dbReference>